<dbReference type="KEGG" id="mei:Msip34_2118"/>
<dbReference type="Proteomes" id="UP000002743">
    <property type="component" value="Chromosome"/>
</dbReference>
<evidence type="ECO:0000256" key="6">
    <source>
        <dbReference type="ARBA" id="ARBA00037066"/>
    </source>
</evidence>
<keyword evidence="9" id="KW-1185">Reference proteome</keyword>
<dbReference type="STRING" id="582744.Msip34_2118"/>
<keyword evidence="2" id="KW-0472">Membrane</keyword>
<evidence type="ECO:0000256" key="1">
    <source>
        <dbReference type="ARBA" id="ARBA00022448"/>
    </source>
</evidence>
<dbReference type="SUPFAM" id="SSF52540">
    <property type="entry name" value="P-loop containing nucleoside triphosphate hydrolases"/>
    <property type="match status" value="1"/>
</dbReference>
<dbReference type="EMBL" id="CP001674">
    <property type="protein sequence ID" value="ACT51360.1"/>
    <property type="molecule type" value="Genomic_DNA"/>
</dbReference>
<dbReference type="GO" id="GO:0005524">
    <property type="term" value="F:ATP binding"/>
    <property type="evidence" value="ECO:0007669"/>
    <property type="project" value="UniProtKB-KW"/>
</dbReference>
<reference evidence="9" key="1">
    <citation type="submission" date="2009-07" db="EMBL/GenBank/DDBJ databases">
        <title>Complete sequence of chromosome of Methylovorus sp. SIP3-4.</title>
        <authorList>
            <person name="Lucas S."/>
            <person name="Copeland A."/>
            <person name="Lapidus A."/>
            <person name="Glavina del Rio T."/>
            <person name="Tice H."/>
            <person name="Bruce D."/>
            <person name="Goodwin L."/>
            <person name="Pitluck S."/>
            <person name="Clum A."/>
            <person name="Larimer F."/>
            <person name="Land M."/>
            <person name="Hauser L."/>
            <person name="Kyrpides N."/>
            <person name="Mikhailova N."/>
            <person name="Kayluzhnaya M."/>
            <person name="Chistoserdova L."/>
        </authorList>
    </citation>
    <scope>NUCLEOTIDE SEQUENCE [LARGE SCALE GENOMIC DNA]</scope>
    <source>
        <strain evidence="9">SIP3-4</strain>
    </source>
</reference>
<protein>
    <submittedName>
        <fullName evidence="8">ABC transporter related</fullName>
    </submittedName>
</protein>
<dbReference type="HOGENOM" id="CLU_000604_1_11_4"/>
<comment type="function">
    <text evidence="6">Part of the ABC transporter complex HmuTUV involved in hemin import. Responsible for energy coupling to the transport system.</text>
</comment>
<evidence type="ECO:0000259" key="7">
    <source>
        <dbReference type="PROSITE" id="PS50893"/>
    </source>
</evidence>
<accession>C6X795</accession>
<dbReference type="Pfam" id="PF00005">
    <property type="entry name" value="ABC_tran"/>
    <property type="match status" value="1"/>
</dbReference>
<proteinExistence type="predicted"/>
<organism evidence="8 9">
    <name type="scientific">Methylovorus glucosotrophus (strain SIP3-4)</name>
    <dbReference type="NCBI Taxonomy" id="582744"/>
    <lineage>
        <taxon>Bacteria</taxon>
        <taxon>Pseudomonadati</taxon>
        <taxon>Pseudomonadota</taxon>
        <taxon>Betaproteobacteria</taxon>
        <taxon>Nitrosomonadales</taxon>
        <taxon>Methylophilaceae</taxon>
        <taxon>Methylovorus</taxon>
    </lineage>
</organism>
<keyword evidence="2" id="KW-1003">Cell membrane</keyword>
<keyword evidence="4" id="KW-0067">ATP-binding</keyword>
<evidence type="ECO:0000256" key="4">
    <source>
        <dbReference type="ARBA" id="ARBA00022840"/>
    </source>
</evidence>
<dbReference type="eggNOG" id="COG1120">
    <property type="taxonomic scope" value="Bacteria"/>
</dbReference>
<keyword evidence="3" id="KW-0547">Nucleotide-binding</keyword>
<feature type="domain" description="ABC transporter" evidence="7">
    <location>
        <begin position="13"/>
        <end position="248"/>
    </location>
</feature>
<sequence length="280" mass="30463">MNPATINLINQPLLVMEAASLRLGRHHFGPYTLTLHAGERVAVLGPSGAGKSTLLKLASRELHHSGGHISLLGRDIRHYSLREMSRRRAVLAQTTHVAFGMQTELVVSLGRAALEIDPHLTTIVHNAMQLAHAAHLAGRKMDQLSGGEQARIHLARIFAQLWDIEQGLVMMDEPLAALDPGLQGELLDSMQSYAEARGHALLAILHDINQALHAFDRLLLVNNGQLESQVKADLHALPALQSLYGIHLGSLMTPDGQAVVYRKKNAAPTARPQAHSHLNS</sequence>
<dbReference type="PANTHER" id="PTHR42794:SF1">
    <property type="entry name" value="HEMIN IMPORT ATP-BINDING PROTEIN HMUV"/>
    <property type="match status" value="1"/>
</dbReference>
<dbReference type="RefSeq" id="WP_013442842.1">
    <property type="nucleotide sequence ID" value="NC_012969.1"/>
</dbReference>
<dbReference type="InterPro" id="IPR003593">
    <property type="entry name" value="AAA+_ATPase"/>
</dbReference>
<keyword evidence="5" id="KW-1278">Translocase</keyword>
<dbReference type="PROSITE" id="PS50893">
    <property type="entry name" value="ABC_TRANSPORTER_2"/>
    <property type="match status" value="1"/>
</dbReference>
<dbReference type="SMART" id="SM00382">
    <property type="entry name" value="AAA"/>
    <property type="match status" value="1"/>
</dbReference>
<reference evidence="8 9" key="2">
    <citation type="journal article" date="2011" name="J. Bacteriol.">
        <title>Genomes of three methylotrophs from a single niche uncover genetic and metabolic divergence of Methylophilaceae.</title>
        <authorList>
            <person name="Lapidus A."/>
            <person name="Clum A."/>
            <person name="Labutti K."/>
            <person name="Kaluzhnaya M.G."/>
            <person name="Lim S."/>
            <person name="Beck D.A."/>
            <person name="Glavina Del Rio T."/>
            <person name="Nolan M."/>
            <person name="Mavromatis K."/>
            <person name="Huntemann M."/>
            <person name="Lucas S."/>
            <person name="Lidstrom M.E."/>
            <person name="Ivanova N."/>
            <person name="Chistoserdova L."/>
        </authorList>
    </citation>
    <scope>NUCLEOTIDE SEQUENCE [LARGE SCALE GENOMIC DNA]</scope>
    <source>
        <strain evidence="8 9">SIP3-4</strain>
    </source>
</reference>
<dbReference type="PANTHER" id="PTHR42794">
    <property type="entry name" value="HEMIN IMPORT ATP-BINDING PROTEIN HMUV"/>
    <property type="match status" value="1"/>
</dbReference>
<gene>
    <name evidence="8" type="ordered locus">Msip34_2118</name>
</gene>
<evidence type="ECO:0000313" key="8">
    <source>
        <dbReference type="EMBL" id="ACT51360.1"/>
    </source>
</evidence>
<dbReference type="GO" id="GO:0016887">
    <property type="term" value="F:ATP hydrolysis activity"/>
    <property type="evidence" value="ECO:0007669"/>
    <property type="project" value="InterPro"/>
</dbReference>
<dbReference type="Gene3D" id="3.40.50.300">
    <property type="entry name" value="P-loop containing nucleotide triphosphate hydrolases"/>
    <property type="match status" value="1"/>
</dbReference>
<keyword evidence="1" id="KW-0813">Transport</keyword>
<dbReference type="InterPro" id="IPR003439">
    <property type="entry name" value="ABC_transporter-like_ATP-bd"/>
</dbReference>
<evidence type="ECO:0000256" key="5">
    <source>
        <dbReference type="ARBA" id="ARBA00022967"/>
    </source>
</evidence>
<dbReference type="AlphaFoldDB" id="C6X795"/>
<dbReference type="OrthoDB" id="9802264at2"/>
<dbReference type="InterPro" id="IPR027417">
    <property type="entry name" value="P-loop_NTPase"/>
</dbReference>
<evidence type="ECO:0000256" key="2">
    <source>
        <dbReference type="ARBA" id="ARBA00022475"/>
    </source>
</evidence>
<evidence type="ECO:0000256" key="3">
    <source>
        <dbReference type="ARBA" id="ARBA00022741"/>
    </source>
</evidence>
<evidence type="ECO:0000313" key="9">
    <source>
        <dbReference type="Proteomes" id="UP000002743"/>
    </source>
</evidence>
<name>C6X795_METGS</name>